<gene>
    <name evidence="3" type="primary">LOC106056578</name>
</gene>
<proteinExistence type="predicted"/>
<dbReference type="InterPro" id="IPR000683">
    <property type="entry name" value="Gfo/Idh/MocA-like_OxRdtase_N"/>
</dbReference>
<name>A0A9W3ANH6_BIOGL</name>
<accession>A0A9W3ANH6</accession>
<sequence>MSALREIGVVVIGLGIAGRVRVRDLKEKTCGLRLKGVVSRREVDLDGVPSYTMEEALSRSDVDALIISTEPCLHEDYVRRGLENGKHVLVEYPVALSSDTAKQLYQLADEKGLILHEENIALLTEGHLLVKNKAEKSQLKSGKYTIAGSYNGWLEDFDKSGLPFVTGISSIQSVLSLFGDAKVIGGKLDQAENSYTAHADLEAQGKPMSITLSRFKSNEMGRQKRTIYEFEDGEVLDSDKLEQKMSKPGLFMRDMENFYAAILAGKIPEEQKKISIHSLEIAEKIHSFF</sequence>
<evidence type="ECO:0000259" key="1">
    <source>
        <dbReference type="Pfam" id="PF01408"/>
    </source>
</evidence>
<dbReference type="PANTHER" id="PTHR43377">
    <property type="entry name" value="BILIVERDIN REDUCTASE A"/>
    <property type="match status" value="1"/>
</dbReference>
<dbReference type="GeneID" id="106056578"/>
<dbReference type="GO" id="GO:0000166">
    <property type="term" value="F:nucleotide binding"/>
    <property type="evidence" value="ECO:0007669"/>
    <property type="project" value="InterPro"/>
</dbReference>
<dbReference type="Proteomes" id="UP001165740">
    <property type="component" value="Chromosome 6"/>
</dbReference>
<dbReference type="Pfam" id="PF01408">
    <property type="entry name" value="GFO_IDH_MocA"/>
    <property type="match status" value="1"/>
</dbReference>
<dbReference type="PANTHER" id="PTHR43377:SF1">
    <property type="entry name" value="BILIVERDIN REDUCTASE A"/>
    <property type="match status" value="1"/>
</dbReference>
<reference evidence="3" key="1">
    <citation type="submission" date="2025-08" db="UniProtKB">
        <authorList>
            <consortium name="RefSeq"/>
        </authorList>
    </citation>
    <scope>IDENTIFICATION</scope>
</reference>
<feature type="domain" description="Gfo/Idh/MocA-like oxidoreductase N-terminal" evidence="1">
    <location>
        <begin position="7"/>
        <end position="116"/>
    </location>
</feature>
<dbReference type="Gene3D" id="3.30.360.10">
    <property type="entry name" value="Dihydrodipicolinate Reductase, domain 2"/>
    <property type="match status" value="1"/>
</dbReference>
<evidence type="ECO:0000313" key="3">
    <source>
        <dbReference type="RefSeq" id="XP_055888750.1"/>
    </source>
</evidence>
<organism evidence="2 3">
    <name type="scientific">Biomphalaria glabrata</name>
    <name type="common">Bloodfluke planorb</name>
    <name type="synonym">Freshwater snail</name>
    <dbReference type="NCBI Taxonomy" id="6526"/>
    <lineage>
        <taxon>Eukaryota</taxon>
        <taxon>Metazoa</taxon>
        <taxon>Spiralia</taxon>
        <taxon>Lophotrochozoa</taxon>
        <taxon>Mollusca</taxon>
        <taxon>Gastropoda</taxon>
        <taxon>Heterobranchia</taxon>
        <taxon>Euthyneura</taxon>
        <taxon>Panpulmonata</taxon>
        <taxon>Hygrophila</taxon>
        <taxon>Lymnaeoidea</taxon>
        <taxon>Planorbidae</taxon>
        <taxon>Biomphalaria</taxon>
    </lineage>
</organism>
<keyword evidence="2" id="KW-1185">Reference proteome</keyword>
<protein>
    <submittedName>
        <fullName evidence="3">Biliverdin reductase A-like</fullName>
    </submittedName>
</protein>
<dbReference type="SUPFAM" id="SSF51735">
    <property type="entry name" value="NAD(P)-binding Rossmann-fold domains"/>
    <property type="match status" value="1"/>
</dbReference>
<evidence type="ECO:0000313" key="2">
    <source>
        <dbReference type="Proteomes" id="UP001165740"/>
    </source>
</evidence>
<dbReference type="RefSeq" id="XP_055888750.1">
    <property type="nucleotide sequence ID" value="XM_056032775.1"/>
</dbReference>
<dbReference type="InterPro" id="IPR036291">
    <property type="entry name" value="NAD(P)-bd_dom_sf"/>
</dbReference>
<dbReference type="InterPro" id="IPR051450">
    <property type="entry name" value="Gfo/Idh/MocA_Oxidoreductases"/>
</dbReference>
<dbReference type="OrthoDB" id="2129491at2759"/>
<dbReference type="AlphaFoldDB" id="A0A9W3ANH6"/>
<dbReference type="Gene3D" id="3.40.50.720">
    <property type="entry name" value="NAD(P)-binding Rossmann-like Domain"/>
    <property type="match status" value="1"/>
</dbReference>
<dbReference type="OMA" id="IQKYCQH"/>